<protein>
    <recommendedName>
        <fullName evidence="4">HTH merR-type domain-containing protein</fullName>
    </recommendedName>
</protein>
<keyword evidence="1" id="KW-1133">Transmembrane helix</keyword>
<feature type="transmembrane region" description="Helical" evidence="1">
    <location>
        <begin position="124"/>
        <end position="145"/>
    </location>
</feature>
<name>A0A2K9E5G7_9FIRM</name>
<evidence type="ECO:0000313" key="2">
    <source>
        <dbReference type="EMBL" id="AUG58629.1"/>
    </source>
</evidence>
<dbReference type="Proteomes" id="UP000233534">
    <property type="component" value="Chromosome"/>
</dbReference>
<reference evidence="2 3" key="1">
    <citation type="submission" date="2017-12" db="EMBL/GenBank/DDBJ databases">
        <title>Complete genome sequence of Herbivorax saccincola GGR1, a novel Cellulosome-producing hydrolytic bacterium in a thermophilic biogas plant, established by Illumina and Nanopore MinION sequencing.</title>
        <authorList>
            <person name="Pechtl A."/>
            <person name="Ruckert C."/>
            <person name="Koeck D.E."/>
            <person name="Maus I."/>
            <person name="Winkler A."/>
            <person name="Kalinowski J."/>
            <person name="Puhler A."/>
            <person name="Schwarz W.W."/>
            <person name="Zverlov V.V."/>
            <person name="Schluter A."/>
            <person name="Liebl W."/>
        </authorList>
    </citation>
    <scope>NUCLEOTIDE SEQUENCE [LARGE SCALE GENOMIC DNA]</scope>
    <source>
        <strain evidence="3">SR1</strain>
    </source>
</reference>
<organism evidence="2 3">
    <name type="scientific">Acetivibrio saccincola</name>
    <dbReference type="NCBI Taxonomy" id="1677857"/>
    <lineage>
        <taxon>Bacteria</taxon>
        <taxon>Bacillati</taxon>
        <taxon>Bacillota</taxon>
        <taxon>Clostridia</taxon>
        <taxon>Eubacteriales</taxon>
        <taxon>Oscillospiraceae</taxon>
        <taxon>Acetivibrio</taxon>
    </lineage>
</organism>
<evidence type="ECO:0000256" key="1">
    <source>
        <dbReference type="SAM" id="Phobius"/>
    </source>
</evidence>
<keyword evidence="3" id="KW-1185">Reference proteome</keyword>
<gene>
    <name evidence="2" type="ORF">HVS_13830</name>
</gene>
<feature type="transmembrane region" description="Helical" evidence="1">
    <location>
        <begin position="188"/>
        <end position="207"/>
    </location>
</feature>
<dbReference type="RefSeq" id="WP_242971580.1">
    <property type="nucleotide sequence ID" value="NZ_CP025197.1"/>
</dbReference>
<feature type="transmembrane region" description="Helical" evidence="1">
    <location>
        <begin position="151"/>
        <end position="176"/>
    </location>
</feature>
<dbReference type="AlphaFoldDB" id="A0A2K9E5G7"/>
<dbReference type="EMBL" id="CP025197">
    <property type="protein sequence ID" value="AUG58629.1"/>
    <property type="molecule type" value="Genomic_DNA"/>
</dbReference>
<accession>A0A2K9E5G7</accession>
<keyword evidence="1" id="KW-0812">Transmembrane</keyword>
<sequence length="209" mass="23583">MDIIRLKKIVILRKIGLSVNDILDIFDGAKTMAEVLGENIVNLQKQINELNGAKNLTCKMLEDKVEIASFDADLYWNIIVEEEKKGNTFIDIAKDIFHIEKKIVTSYFSWTSVDGEIYDSFLKIILNVVVVAVIAGCILCMSRGNWNIKNFLGGIIGIITILLVEAILSVSFYFLGKKYVWIRENRKKALVITCLIICVVLLIISNIPV</sequence>
<proteinExistence type="predicted"/>
<keyword evidence="1" id="KW-0472">Membrane</keyword>
<evidence type="ECO:0008006" key="4">
    <source>
        <dbReference type="Google" id="ProtNLM"/>
    </source>
</evidence>
<evidence type="ECO:0000313" key="3">
    <source>
        <dbReference type="Proteomes" id="UP000233534"/>
    </source>
</evidence>
<dbReference type="KEGG" id="hsc:HVS_13830"/>